<accession>A0AAD8LUA1</accession>
<dbReference type="PROSITE" id="PS50021">
    <property type="entry name" value="CH"/>
    <property type="match status" value="1"/>
</dbReference>
<keyword evidence="3" id="KW-0966">Cell projection</keyword>
<dbReference type="GO" id="GO:0005930">
    <property type="term" value="C:axoneme"/>
    <property type="evidence" value="ECO:0007669"/>
    <property type="project" value="TreeGrafter"/>
</dbReference>
<dbReference type="GO" id="GO:0008017">
    <property type="term" value="F:microtubule binding"/>
    <property type="evidence" value="ECO:0007669"/>
    <property type="project" value="TreeGrafter"/>
</dbReference>
<dbReference type="PANTHER" id="PTHR12509">
    <property type="entry name" value="SPERMATOGENESIS-ASSOCIATED 4-RELATED"/>
    <property type="match status" value="1"/>
</dbReference>
<gene>
    <name evidence="3" type="primary">spef1</name>
    <name evidence="3" type="ORF">AOXY_G13</name>
</gene>
<dbReference type="FunFam" id="1.10.418.10:FF:000059">
    <property type="entry name" value="RIKEN cDNA 6430531B16 gene"/>
    <property type="match status" value="1"/>
</dbReference>
<evidence type="ECO:0000313" key="3">
    <source>
        <dbReference type="EMBL" id="KAK1175376.1"/>
    </source>
</evidence>
<organism evidence="3 4">
    <name type="scientific">Acipenser oxyrinchus oxyrinchus</name>
    <dbReference type="NCBI Taxonomy" id="40147"/>
    <lineage>
        <taxon>Eukaryota</taxon>
        <taxon>Metazoa</taxon>
        <taxon>Chordata</taxon>
        <taxon>Craniata</taxon>
        <taxon>Vertebrata</taxon>
        <taxon>Euteleostomi</taxon>
        <taxon>Actinopterygii</taxon>
        <taxon>Chondrostei</taxon>
        <taxon>Acipenseriformes</taxon>
        <taxon>Acipenseridae</taxon>
        <taxon>Acipenser</taxon>
    </lineage>
</organism>
<dbReference type="Proteomes" id="UP001230051">
    <property type="component" value="Unassembled WGS sequence"/>
</dbReference>
<keyword evidence="3" id="KW-0282">Flagellum</keyword>
<evidence type="ECO:0000259" key="2">
    <source>
        <dbReference type="PROSITE" id="PS50021"/>
    </source>
</evidence>
<feature type="domain" description="Calponin-homology (CH)" evidence="2">
    <location>
        <begin position="86"/>
        <end position="191"/>
    </location>
</feature>
<dbReference type="PANTHER" id="PTHR12509:SF9">
    <property type="entry name" value="SPERM FLAGELLAR PROTEIN 1 ISOFORM X1"/>
    <property type="match status" value="1"/>
</dbReference>
<dbReference type="EMBL" id="JAGXEW010000001">
    <property type="protein sequence ID" value="KAK1175376.1"/>
    <property type="molecule type" value="Genomic_DNA"/>
</dbReference>
<reference evidence="3" key="1">
    <citation type="submission" date="2022-02" db="EMBL/GenBank/DDBJ databases">
        <title>Atlantic sturgeon de novo genome assembly.</title>
        <authorList>
            <person name="Stock M."/>
            <person name="Klopp C."/>
            <person name="Guiguen Y."/>
            <person name="Cabau C."/>
            <person name="Parinello H."/>
            <person name="Santidrian Yebra-Pimentel E."/>
            <person name="Kuhl H."/>
            <person name="Dirks R.P."/>
            <person name="Guessner J."/>
            <person name="Wuertz S."/>
            <person name="Du K."/>
            <person name="Schartl M."/>
        </authorList>
    </citation>
    <scope>NUCLEOTIDE SEQUENCE</scope>
    <source>
        <strain evidence="3">STURGEONOMICS-FGT-2020</strain>
        <tissue evidence="3">Whole blood</tissue>
    </source>
</reference>
<protein>
    <submittedName>
        <fullName evidence="3">Sperm flagellar protein 1-like isoform X4</fullName>
    </submittedName>
</protein>
<sequence length="312" mass="35192">MHSGTFDLSQVLYQNALECIIKSLDYRTVLLYMESYGGYAFGCESDKNPSSPLPLPGLVSMVTAHQQPAVTQQVLEGENMSFDLDDDSLQELYSWVDKMPLSRPKRNVTRDFSDGVLAAEIVNFHFPKLVEMHNYVPASSTQQKVDNWSQLNRKVFNRLSFSVPEDQIRKITQCSPGVVEQVLSTLREKIEQKQKTSKLPPQNLEYYSTTQGSNEHGTGYSSQVPKAKDGSTAGNLHSKQGLEPPGRPHPATVTDSATQLCLKEKEQALIASQETIQILQAKVRRLEHLVHLKDVRLDDLTRRLQQGEQRHK</sequence>
<dbReference type="InterPro" id="IPR036872">
    <property type="entry name" value="CH_dom_sf"/>
</dbReference>
<dbReference type="AlphaFoldDB" id="A0AAD8LUA1"/>
<proteinExistence type="predicted"/>
<keyword evidence="4" id="KW-1185">Reference proteome</keyword>
<dbReference type="InterPro" id="IPR010441">
    <property type="entry name" value="CH_2"/>
</dbReference>
<name>A0AAD8LUA1_ACIOX</name>
<dbReference type="GO" id="GO:0051493">
    <property type="term" value="P:regulation of cytoskeleton organization"/>
    <property type="evidence" value="ECO:0007669"/>
    <property type="project" value="TreeGrafter"/>
</dbReference>
<dbReference type="InterPro" id="IPR001715">
    <property type="entry name" value="CH_dom"/>
</dbReference>
<evidence type="ECO:0000313" key="4">
    <source>
        <dbReference type="Proteomes" id="UP001230051"/>
    </source>
</evidence>
<keyword evidence="3" id="KW-0969">Cilium</keyword>
<dbReference type="InterPro" id="IPR052111">
    <property type="entry name" value="Spermatogenesis_Ciliary_MAP"/>
</dbReference>
<feature type="region of interest" description="Disordered" evidence="1">
    <location>
        <begin position="192"/>
        <end position="256"/>
    </location>
</feature>
<evidence type="ECO:0000256" key="1">
    <source>
        <dbReference type="SAM" id="MobiDB-lite"/>
    </source>
</evidence>
<feature type="compositionally biased region" description="Polar residues" evidence="1">
    <location>
        <begin position="197"/>
        <end position="224"/>
    </location>
</feature>
<dbReference type="Pfam" id="PF06294">
    <property type="entry name" value="CH_2"/>
    <property type="match status" value="1"/>
</dbReference>
<comment type="caution">
    <text evidence="3">The sequence shown here is derived from an EMBL/GenBank/DDBJ whole genome shotgun (WGS) entry which is preliminary data.</text>
</comment>
<dbReference type="SUPFAM" id="SSF47576">
    <property type="entry name" value="Calponin-homology domain, CH-domain"/>
    <property type="match status" value="1"/>
</dbReference>
<dbReference type="Gene3D" id="1.10.418.10">
    <property type="entry name" value="Calponin-like domain"/>
    <property type="match status" value="1"/>
</dbReference>